<keyword evidence="13" id="KW-1185">Reference proteome</keyword>
<dbReference type="CDD" id="cd06127">
    <property type="entry name" value="DEDDh"/>
    <property type="match status" value="1"/>
</dbReference>
<dbReference type="InterPro" id="IPR006310">
    <property type="entry name" value="DinG"/>
</dbReference>
<keyword evidence="3 8" id="KW-0547">Nucleotide-binding</keyword>
<evidence type="ECO:0000256" key="2">
    <source>
        <dbReference type="ARBA" id="ARBA00022722"/>
    </source>
</evidence>
<dbReference type="PANTHER" id="PTHR11472:SF34">
    <property type="entry name" value="REGULATOR OF TELOMERE ELONGATION HELICASE 1"/>
    <property type="match status" value="1"/>
</dbReference>
<dbReference type="HAMAP" id="MF_02206">
    <property type="entry name" value="DinG_exonucl"/>
    <property type="match status" value="1"/>
</dbReference>
<dbReference type="Pfam" id="PF00270">
    <property type="entry name" value="DEAD"/>
    <property type="match status" value="1"/>
</dbReference>
<dbReference type="InterPro" id="IPR027417">
    <property type="entry name" value="P-loop_NTPase"/>
</dbReference>
<dbReference type="InterPro" id="IPR036397">
    <property type="entry name" value="RNaseH_sf"/>
</dbReference>
<dbReference type="NCBIfam" id="TIGR00573">
    <property type="entry name" value="dnaq"/>
    <property type="match status" value="1"/>
</dbReference>
<keyword evidence="6 8" id="KW-0067">ATP-binding</keyword>
<evidence type="ECO:0000256" key="1">
    <source>
        <dbReference type="ARBA" id="ARBA00001966"/>
    </source>
</evidence>
<accession>A0ABV8VT62</accession>
<evidence type="ECO:0000256" key="4">
    <source>
        <dbReference type="ARBA" id="ARBA00022801"/>
    </source>
</evidence>
<evidence type="ECO:0000313" key="13">
    <source>
        <dbReference type="Proteomes" id="UP001595880"/>
    </source>
</evidence>
<dbReference type="Gene3D" id="3.30.420.10">
    <property type="entry name" value="Ribonuclease H-like superfamily/Ribonuclease H"/>
    <property type="match status" value="1"/>
</dbReference>
<dbReference type="SUPFAM" id="SSF52540">
    <property type="entry name" value="P-loop containing nucleoside triphosphate hydrolases"/>
    <property type="match status" value="1"/>
</dbReference>
<dbReference type="Gene3D" id="3.40.50.300">
    <property type="entry name" value="P-loop containing nucleotide triphosphate hydrolases"/>
    <property type="match status" value="2"/>
</dbReference>
<dbReference type="InterPro" id="IPR006555">
    <property type="entry name" value="ATP-dep_Helicase_C"/>
</dbReference>
<evidence type="ECO:0000313" key="12">
    <source>
        <dbReference type="EMBL" id="MFC4387636.1"/>
    </source>
</evidence>
<dbReference type="Proteomes" id="UP001595880">
    <property type="component" value="Unassembled WGS sequence"/>
</dbReference>
<evidence type="ECO:0000259" key="11">
    <source>
        <dbReference type="PROSITE" id="PS51193"/>
    </source>
</evidence>
<keyword evidence="5 8" id="KW-0269">Exonuclease</keyword>
<dbReference type="InterPro" id="IPR045028">
    <property type="entry name" value="DinG/Rad3-like"/>
</dbReference>
<keyword evidence="2 8" id="KW-0540">Nuclease</keyword>
<dbReference type="Pfam" id="PF13307">
    <property type="entry name" value="Helicase_C_2"/>
    <property type="match status" value="1"/>
</dbReference>
<keyword evidence="12" id="KW-0347">Helicase</keyword>
<comment type="caution">
    <text evidence="12">The sequence shown here is derived from an EMBL/GenBank/DDBJ whole genome shotgun (WGS) entry which is preliminary data.</text>
</comment>
<dbReference type="InterPro" id="IPR014013">
    <property type="entry name" value="Helic_SF1/SF2_ATP-bd_DinG/Rad3"/>
</dbReference>
<sequence>MKRFAVIDIETTGHTPLKGDRIIEIGIVILEDGMITEEYNQFINPNQPISPFITQLTSITDQDVQNQPPFEHVADKIIQLLSDTILIAHNIQFDLNFLNEELIRTGHEKIQPSVIDTVELSRILFPTAPGYKLSELAQFLYITHNQPHRAISDALVTVDLFLVLYNKIQTLPKEIQHYFLKFSSNLKSDVHLLISNQTSDESKQLVSINGIILKEMSKGKKRPLENIANFQHFLDAFYDKDGYLDKTFEKYEMRKSQLQMSEIIYDHFCRKEHVIIEAETGIGKSIAYLIPAIYEAKKSQKPIVISTSNINLQTKLIEDDLKQLQDMIDFDIRVSLVKGRQHYLSLEKFEKFLHDNDKHSYHHIMVKSIILVWLTETESGDLDEIQLPSKDQQIRQQLIIDQPTKSKYWKEYCFYERMKERANNADIIVVNHALLSLELSHKSSILPPYSKIILDEAHHFDMIASRYLGGSLHYFELHAFIQHVEGEVPTKELGNELETIKYEIDVLFRGLFEFVRNSPSNVRSFSDQGRMQRIWDISDKKDKDIYLLIDSIQRTKLYLEQFYTSQQDKKWFDSYRTEWRKYLDDLHELLLATQEDTVTWLEIDQNGARNAVYMKKELFTAAKQLSEKLFNQKESVILTSGTLTINQSFHYYIERLGLNNNEINCYQLDTHFTYEDNVQIFVPTDFPELTYPNNDPYIYATCEAIISLASQLNGRMLVLFTSYDMLKKVHDLLKESEELIDYMIIAQGITTGSRNRLIKHFQVFQQSILLGTNAYWEGIDIPGNDLSCVVIVKLPFQSPYDPVFVKQSMYYKQQGKNPFVELSLPKAVFQFKQGFGRLVRKETDKGIIFVLDHRIMTKQYGTTFIHSIPKVPIHYDSIHSLINKVNDWI</sequence>
<dbReference type="InterPro" id="IPR012337">
    <property type="entry name" value="RNaseH-like_sf"/>
</dbReference>
<dbReference type="EC" id="3.1.-.-" evidence="8 9"/>
<feature type="domain" description="Helicase ATP-binding" evidence="10">
    <location>
        <begin position="265"/>
        <end position="471"/>
    </location>
</feature>
<dbReference type="InterPro" id="IPR011545">
    <property type="entry name" value="DEAD/DEAH_box_helicase_dom"/>
</dbReference>
<comment type="cofactor">
    <cofactor evidence="1">
        <name>[4Fe-4S] cluster</name>
        <dbReference type="ChEBI" id="CHEBI:49883"/>
    </cofactor>
</comment>
<dbReference type="RefSeq" id="WP_390197755.1">
    <property type="nucleotide sequence ID" value="NZ_JBHSDV010000001.1"/>
</dbReference>
<comment type="similarity">
    <text evidence="8 9">Belongs to the helicase family. DinG subfamily. Type 2 sub-subfamily.</text>
</comment>
<dbReference type="PANTHER" id="PTHR11472">
    <property type="entry name" value="DNA REPAIR DEAD HELICASE RAD3/XP-D SUBFAMILY MEMBER"/>
    <property type="match status" value="1"/>
</dbReference>
<dbReference type="EMBL" id="JBHSDV010000001">
    <property type="protein sequence ID" value="MFC4387636.1"/>
    <property type="molecule type" value="Genomic_DNA"/>
</dbReference>
<dbReference type="NCBIfam" id="NF005981">
    <property type="entry name" value="PRK08074.1"/>
    <property type="match status" value="1"/>
</dbReference>
<keyword evidence="4 8" id="KW-0378">Hydrolase</keyword>
<feature type="short sequence motif" description="DEAH box" evidence="8">
    <location>
        <begin position="455"/>
        <end position="458"/>
    </location>
</feature>
<dbReference type="InterPro" id="IPR006054">
    <property type="entry name" value="DnaQ"/>
</dbReference>
<feature type="binding site" evidence="8">
    <location>
        <begin position="278"/>
        <end position="285"/>
    </location>
    <ligand>
        <name>ATP</name>
        <dbReference type="ChEBI" id="CHEBI:30616"/>
    </ligand>
</feature>
<feature type="domain" description="Helicase ATP-binding" evidence="11">
    <location>
        <begin position="243"/>
        <end position="504"/>
    </location>
</feature>
<dbReference type="PROSITE" id="PS51193">
    <property type="entry name" value="HELICASE_ATP_BIND_2"/>
    <property type="match status" value="1"/>
</dbReference>
<dbReference type="GO" id="GO:0016787">
    <property type="term" value="F:hydrolase activity"/>
    <property type="evidence" value="ECO:0007669"/>
    <property type="project" value="UniProtKB-KW"/>
</dbReference>
<evidence type="ECO:0000259" key="10">
    <source>
        <dbReference type="PROSITE" id="PS51192"/>
    </source>
</evidence>
<dbReference type="GO" id="GO:0003678">
    <property type="term" value="F:DNA helicase activity"/>
    <property type="evidence" value="ECO:0007669"/>
    <property type="project" value="UniProtKB-EC"/>
</dbReference>
<evidence type="ECO:0000256" key="5">
    <source>
        <dbReference type="ARBA" id="ARBA00022839"/>
    </source>
</evidence>
<evidence type="ECO:0000256" key="3">
    <source>
        <dbReference type="ARBA" id="ARBA00022741"/>
    </source>
</evidence>
<evidence type="ECO:0000256" key="6">
    <source>
        <dbReference type="ARBA" id="ARBA00022840"/>
    </source>
</evidence>
<dbReference type="Pfam" id="PF00929">
    <property type="entry name" value="RNase_T"/>
    <property type="match status" value="1"/>
</dbReference>
<evidence type="ECO:0000256" key="7">
    <source>
        <dbReference type="ARBA" id="ARBA00048954"/>
    </source>
</evidence>
<organism evidence="12 13">
    <name type="scientific">Gracilibacillus marinus</name>
    <dbReference type="NCBI Taxonomy" id="630535"/>
    <lineage>
        <taxon>Bacteria</taxon>
        <taxon>Bacillati</taxon>
        <taxon>Bacillota</taxon>
        <taxon>Bacilli</taxon>
        <taxon>Bacillales</taxon>
        <taxon>Bacillaceae</taxon>
        <taxon>Gracilibacillus</taxon>
    </lineage>
</organism>
<name>A0ABV8VT62_9BACI</name>
<dbReference type="SMART" id="SM00479">
    <property type="entry name" value="EXOIII"/>
    <property type="match status" value="1"/>
</dbReference>
<reference evidence="13" key="1">
    <citation type="journal article" date="2019" name="Int. J. Syst. Evol. Microbiol.">
        <title>The Global Catalogue of Microorganisms (GCM) 10K type strain sequencing project: providing services to taxonomists for standard genome sequencing and annotation.</title>
        <authorList>
            <consortium name="The Broad Institute Genomics Platform"/>
            <consortium name="The Broad Institute Genome Sequencing Center for Infectious Disease"/>
            <person name="Wu L."/>
            <person name="Ma J."/>
        </authorList>
    </citation>
    <scope>NUCLEOTIDE SEQUENCE [LARGE SCALE GENOMIC DNA]</scope>
    <source>
        <strain evidence="13">KACC 14058</strain>
    </source>
</reference>
<dbReference type="SUPFAM" id="SSF53098">
    <property type="entry name" value="Ribonuclease H-like"/>
    <property type="match status" value="1"/>
</dbReference>
<dbReference type="PROSITE" id="PS51192">
    <property type="entry name" value="HELICASE_ATP_BIND_1"/>
    <property type="match status" value="1"/>
</dbReference>
<comment type="function">
    <text evidence="8 9">3'-5' exonuclease.</text>
</comment>
<dbReference type="InterPro" id="IPR014001">
    <property type="entry name" value="Helicase_ATP-bd"/>
</dbReference>
<gene>
    <name evidence="8 9 12" type="primary">dinG</name>
    <name evidence="12" type="ORF">ACFOZ1_07390</name>
</gene>
<dbReference type="NCBIfam" id="TIGR01407">
    <property type="entry name" value="dinG_rel"/>
    <property type="match status" value="1"/>
</dbReference>
<protein>
    <recommendedName>
        <fullName evidence="8 9">3'-5' exonuclease DinG</fullName>
        <ecNumber evidence="8 9">3.1.-.-</ecNumber>
    </recommendedName>
</protein>
<evidence type="ECO:0000256" key="9">
    <source>
        <dbReference type="RuleBase" id="RU364106"/>
    </source>
</evidence>
<dbReference type="SMART" id="SM00487">
    <property type="entry name" value="DEXDc"/>
    <property type="match status" value="1"/>
</dbReference>
<proteinExistence type="inferred from homology"/>
<comment type="catalytic activity">
    <reaction evidence="7">
        <text>ATP + H2O = ADP + phosphate + H(+)</text>
        <dbReference type="Rhea" id="RHEA:13065"/>
        <dbReference type="ChEBI" id="CHEBI:15377"/>
        <dbReference type="ChEBI" id="CHEBI:15378"/>
        <dbReference type="ChEBI" id="CHEBI:30616"/>
        <dbReference type="ChEBI" id="CHEBI:43474"/>
        <dbReference type="ChEBI" id="CHEBI:456216"/>
        <dbReference type="EC" id="5.6.2.3"/>
    </reaction>
</comment>
<evidence type="ECO:0000256" key="8">
    <source>
        <dbReference type="HAMAP-Rule" id="MF_02206"/>
    </source>
</evidence>
<dbReference type="SMART" id="SM00491">
    <property type="entry name" value="HELICc2"/>
    <property type="match status" value="1"/>
</dbReference>
<dbReference type="InterPro" id="IPR013520">
    <property type="entry name" value="Ribonucl_H"/>
</dbReference>